<evidence type="ECO:0000313" key="2">
    <source>
        <dbReference type="Proteomes" id="UP000275663"/>
    </source>
</evidence>
<gene>
    <name evidence="1" type="ORF">EJN92_03775</name>
</gene>
<dbReference type="KEGG" id="upv:EJN92_03775"/>
<proteinExistence type="predicted"/>
<sequence>MKYSANKEINVIVHKLVRQGWFFYWGAKHGRIRHPIGRPVLTVPKTPSDHRALLNFSRDVNRILIGARRV</sequence>
<dbReference type="AlphaFoldDB" id="A0A3Q9BP37"/>
<dbReference type="EMBL" id="CP034464">
    <property type="protein sequence ID" value="AZP11200.1"/>
    <property type="molecule type" value="Genomic_DNA"/>
</dbReference>
<reference evidence="1 2" key="1">
    <citation type="journal article" date="2011" name="Int. J. Syst. Evol. Microbiol.">
        <title>Description of Undibacterium oligocarboniphilum sp. nov., isolated from purified water, and Undibacterium pigrum strain CCUG 49012 as the type strain of Undibacterium parvum sp. nov., and emended descriptions of the genus Undibacterium and the species Undibacterium pigrum.</title>
        <authorList>
            <person name="Eder W."/>
            <person name="Wanner G."/>
            <person name="Ludwig W."/>
            <person name="Busse H.J."/>
            <person name="Ziemke-Kageler F."/>
            <person name="Lang E."/>
        </authorList>
    </citation>
    <scope>NUCLEOTIDE SEQUENCE [LARGE SCALE GENOMIC DNA]</scope>
    <source>
        <strain evidence="1 2">DSM 23061</strain>
    </source>
</reference>
<evidence type="ECO:0008006" key="3">
    <source>
        <dbReference type="Google" id="ProtNLM"/>
    </source>
</evidence>
<organism evidence="1 2">
    <name type="scientific">Undibacterium parvum</name>
    <dbReference type="NCBI Taxonomy" id="401471"/>
    <lineage>
        <taxon>Bacteria</taxon>
        <taxon>Pseudomonadati</taxon>
        <taxon>Pseudomonadota</taxon>
        <taxon>Betaproteobacteria</taxon>
        <taxon>Burkholderiales</taxon>
        <taxon>Oxalobacteraceae</taxon>
        <taxon>Undibacterium</taxon>
    </lineage>
</organism>
<accession>A0A3Q9BP37</accession>
<protein>
    <recommendedName>
        <fullName evidence="3">Addiction module toxin, HicA family</fullName>
    </recommendedName>
</protein>
<name>A0A3Q9BP37_9BURK</name>
<evidence type="ECO:0000313" key="1">
    <source>
        <dbReference type="EMBL" id="AZP11200.1"/>
    </source>
</evidence>
<keyword evidence="2" id="KW-1185">Reference proteome</keyword>
<dbReference type="Proteomes" id="UP000275663">
    <property type="component" value="Chromosome"/>
</dbReference>